<dbReference type="Pfam" id="PF13366">
    <property type="entry name" value="PDDEXK_3"/>
    <property type="match status" value="1"/>
</dbReference>
<reference evidence="1 2" key="1">
    <citation type="submission" date="2023-05" db="EMBL/GenBank/DDBJ databases">
        <title>Adaptations of aquatic viruses from atmosphere-close ecosystems of the Central Arctic Ocean.</title>
        <authorList>
            <person name="Rahlff J."/>
            <person name="Holmfeldt K."/>
        </authorList>
    </citation>
    <scope>NUCLEOTIDE SEQUENCE [LARGE SCALE GENOMIC DNA]</scope>
    <source>
        <strain evidence="1 2">Arc14</strain>
    </source>
</reference>
<dbReference type="NCBIfam" id="TIGR04256">
    <property type="entry name" value="GxxExxY"/>
    <property type="match status" value="1"/>
</dbReference>
<protein>
    <submittedName>
        <fullName evidence="1">GxxExxY protein</fullName>
    </submittedName>
</protein>
<dbReference type="InterPro" id="IPR026350">
    <property type="entry name" value="GxxExxY"/>
</dbReference>
<keyword evidence="2" id="KW-1185">Reference proteome</keyword>
<accession>A0ABV4KBL6</accession>
<sequence length="127" mass="15191">MKEYIFKEKSYKIVGILFEVHKNLGKGFSEIVYKDAIEYEFQEQHIPYEREKEFAVNYKNTTLKHKFYADFVVDDKIILEIKTVDCFNNSHLNQCLNYLKVSNYKLAILANFNLTSLEYKRIINSKK</sequence>
<evidence type="ECO:0000313" key="1">
    <source>
        <dbReference type="EMBL" id="MEZ7513873.1"/>
    </source>
</evidence>
<organism evidence="1 2">
    <name type="scientific">Flavobacterium frigidarium</name>
    <dbReference type="NCBI Taxonomy" id="99286"/>
    <lineage>
        <taxon>Bacteria</taxon>
        <taxon>Pseudomonadati</taxon>
        <taxon>Bacteroidota</taxon>
        <taxon>Flavobacteriia</taxon>
        <taxon>Flavobacteriales</taxon>
        <taxon>Flavobacteriaceae</taxon>
        <taxon>Flavobacterium</taxon>
    </lineage>
</organism>
<comment type="caution">
    <text evidence="1">The sequence shown here is derived from an EMBL/GenBank/DDBJ whole genome shotgun (WGS) entry which is preliminary data.</text>
</comment>
<evidence type="ECO:0000313" key="2">
    <source>
        <dbReference type="Proteomes" id="UP001568894"/>
    </source>
</evidence>
<gene>
    <name evidence="1" type="ORF">QO192_01115</name>
</gene>
<dbReference type="EMBL" id="JASMRN010000001">
    <property type="protein sequence ID" value="MEZ7513873.1"/>
    <property type="molecule type" value="Genomic_DNA"/>
</dbReference>
<dbReference type="RefSeq" id="WP_371567324.1">
    <property type="nucleotide sequence ID" value="NZ_JASMRN010000001.1"/>
</dbReference>
<dbReference type="Proteomes" id="UP001568894">
    <property type="component" value="Unassembled WGS sequence"/>
</dbReference>
<proteinExistence type="predicted"/>
<name>A0ABV4KBL6_9FLAO</name>